<evidence type="ECO:0000256" key="1">
    <source>
        <dbReference type="SAM" id="SignalP"/>
    </source>
</evidence>
<accession>A0ABT4GGX3</accession>
<name>A0ABT4GGX3_9BACL</name>
<sequence length="159" mass="17187">MTVTNLSKRIKIMTILGISLSFVIASCSAKNMAFGQSPFSSHAGSCSSSWKMDKQSTYVDGVHTATGNYGSRDSSISVTITLVDDIINGIQITPHTTDPVSLDLQQYFSGVNPSNFVGKHIDEVKVNQLSESSSVADAFNEAIDQIKQQNRIGPTARRK</sequence>
<evidence type="ECO:0008006" key="4">
    <source>
        <dbReference type="Google" id="ProtNLM"/>
    </source>
</evidence>
<evidence type="ECO:0000313" key="2">
    <source>
        <dbReference type="EMBL" id="MCY9695441.1"/>
    </source>
</evidence>
<dbReference type="Proteomes" id="UP001527099">
    <property type="component" value="Unassembled WGS sequence"/>
</dbReference>
<dbReference type="RefSeq" id="WP_268616760.1">
    <property type="nucleotide sequence ID" value="NZ_JAMDMX010000070.1"/>
</dbReference>
<protein>
    <recommendedName>
        <fullName evidence="4">FMN-binding domain-containing protein</fullName>
    </recommendedName>
</protein>
<feature type="signal peptide" evidence="1">
    <location>
        <begin position="1"/>
        <end position="29"/>
    </location>
</feature>
<comment type="caution">
    <text evidence="2">The sequence shown here is derived from an EMBL/GenBank/DDBJ whole genome shotgun (WGS) entry which is preliminary data.</text>
</comment>
<evidence type="ECO:0000313" key="3">
    <source>
        <dbReference type="Proteomes" id="UP001527099"/>
    </source>
</evidence>
<organism evidence="2 3">
    <name type="scientific">Paenibacillus alginolyticus</name>
    <dbReference type="NCBI Taxonomy" id="59839"/>
    <lineage>
        <taxon>Bacteria</taxon>
        <taxon>Bacillati</taxon>
        <taxon>Bacillota</taxon>
        <taxon>Bacilli</taxon>
        <taxon>Bacillales</taxon>
        <taxon>Paenibacillaceae</taxon>
        <taxon>Paenibacillus</taxon>
    </lineage>
</organism>
<keyword evidence="1" id="KW-0732">Signal</keyword>
<keyword evidence="3" id="KW-1185">Reference proteome</keyword>
<gene>
    <name evidence="2" type="ORF">M5X19_21410</name>
</gene>
<dbReference type="EMBL" id="JAMDMX010000070">
    <property type="protein sequence ID" value="MCY9695441.1"/>
    <property type="molecule type" value="Genomic_DNA"/>
</dbReference>
<proteinExistence type="predicted"/>
<reference evidence="2 3" key="1">
    <citation type="submission" date="2022-05" db="EMBL/GenBank/DDBJ databases">
        <title>Genome Sequencing of Bee-Associated Microbes.</title>
        <authorList>
            <person name="Dunlap C."/>
        </authorList>
    </citation>
    <scope>NUCLEOTIDE SEQUENCE [LARGE SCALE GENOMIC DNA]</scope>
    <source>
        <strain evidence="2 3">NRRL B-14421</strain>
    </source>
</reference>
<feature type="chain" id="PRO_5045136922" description="FMN-binding domain-containing protein" evidence="1">
    <location>
        <begin position="30"/>
        <end position="159"/>
    </location>
</feature>